<organism evidence="1 2">
    <name type="scientific">Solanum bulbocastanum</name>
    <name type="common">Wild potato</name>
    <dbReference type="NCBI Taxonomy" id="147425"/>
    <lineage>
        <taxon>Eukaryota</taxon>
        <taxon>Viridiplantae</taxon>
        <taxon>Streptophyta</taxon>
        <taxon>Embryophyta</taxon>
        <taxon>Tracheophyta</taxon>
        <taxon>Spermatophyta</taxon>
        <taxon>Magnoliopsida</taxon>
        <taxon>eudicotyledons</taxon>
        <taxon>Gunneridae</taxon>
        <taxon>Pentapetalae</taxon>
        <taxon>asterids</taxon>
        <taxon>lamiids</taxon>
        <taxon>Solanales</taxon>
        <taxon>Solanaceae</taxon>
        <taxon>Solanoideae</taxon>
        <taxon>Solaneae</taxon>
        <taxon>Solanum</taxon>
    </lineage>
</organism>
<accession>A0AAN8YSQ9</accession>
<evidence type="ECO:0000313" key="1">
    <source>
        <dbReference type="EMBL" id="KAK6803042.1"/>
    </source>
</evidence>
<sequence>MGFPISTLLHCDFWMENGTVGGFRFQQFKM</sequence>
<keyword evidence="2" id="KW-1185">Reference proteome</keyword>
<dbReference type="Proteomes" id="UP001371456">
    <property type="component" value="Unassembled WGS sequence"/>
</dbReference>
<dbReference type="EMBL" id="JBANQN010000001">
    <property type="protein sequence ID" value="KAK6803042.1"/>
    <property type="molecule type" value="Genomic_DNA"/>
</dbReference>
<gene>
    <name evidence="1" type="ORF">RDI58_000826</name>
</gene>
<dbReference type="AlphaFoldDB" id="A0AAN8YSQ9"/>
<proteinExistence type="predicted"/>
<reference evidence="1 2" key="1">
    <citation type="submission" date="2024-02" db="EMBL/GenBank/DDBJ databases">
        <title>de novo genome assembly of Solanum bulbocastanum strain 11H21.</title>
        <authorList>
            <person name="Hosaka A.J."/>
        </authorList>
    </citation>
    <scope>NUCLEOTIDE SEQUENCE [LARGE SCALE GENOMIC DNA]</scope>
    <source>
        <tissue evidence="1">Young leaves</tissue>
    </source>
</reference>
<evidence type="ECO:0000313" key="2">
    <source>
        <dbReference type="Proteomes" id="UP001371456"/>
    </source>
</evidence>
<protein>
    <submittedName>
        <fullName evidence="1">Uncharacterized protein</fullName>
    </submittedName>
</protein>
<comment type="caution">
    <text evidence="1">The sequence shown here is derived from an EMBL/GenBank/DDBJ whole genome shotgun (WGS) entry which is preliminary data.</text>
</comment>
<name>A0AAN8YSQ9_SOLBU</name>